<evidence type="ECO:0000259" key="4">
    <source>
        <dbReference type="Pfam" id="PF00155"/>
    </source>
</evidence>
<dbReference type="EMBL" id="JNHN01000179">
    <property type="protein sequence ID" value="KDS48518.1"/>
    <property type="molecule type" value="Genomic_DNA"/>
</dbReference>
<evidence type="ECO:0000256" key="3">
    <source>
        <dbReference type="RuleBase" id="RU000481"/>
    </source>
</evidence>
<name>A0A078RZP2_BACUN</name>
<dbReference type="RefSeq" id="WP_035448428.1">
    <property type="nucleotide sequence ID" value="NZ_JNHN01000179.1"/>
</dbReference>
<protein>
    <recommendedName>
        <fullName evidence="3">Aminotransferase</fullName>
        <ecNumber evidence="3">2.6.1.-</ecNumber>
    </recommendedName>
</protein>
<reference evidence="5 6" key="1">
    <citation type="submission" date="2014-04" db="EMBL/GenBank/DDBJ databases">
        <authorList>
            <person name="Sears C."/>
            <person name="Carroll K."/>
            <person name="Sack B.R."/>
            <person name="Qadri F."/>
            <person name="Myers L.L."/>
            <person name="Chung G.-T."/>
            <person name="Escheverria P."/>
            <person name="Fraser C.M."/>
            <person name="Sadzewicz L."/>
            <person name="Shefchek K.A."/>
            <person name="Tallon L."/>
            <person name="Das S.P."/>
            <person name="Daugherty S."/>
            <person name="Mongodin E.F."/>
        </authorList>
    </citation>
    <scope>NUCLEOTIDE SEQUENCE [LARGE SCALE GENOMIC DNA]</scope>
    <source>
        <strain evidence="5 6">3978 T3 ii</strain>
    </source>
</reference>
<dbReference type="SUPFAM" id="SSF53383">
    <property type="entry name" value="PLP-dependent transferases"/>
    <property type="match status" value="1"/>
</dbReference>
<evidence type="ECO:0000313" key="5">
    <source>
        <dbReference type="EMBL" id="KDS48518.1"/>
    </source>
</evidence>
<evidence type="ECO:0000313" key="6">
    <source>
        <dbReference type="Proteomes" id="UP000028013"/>
    </source>
</evidence>
<keyword evidence="3 5" id="KW-0032">Aminotransferase</keyword>
<dbReference type="PANTHER" id="PTHR42885">
    <property type="entry name" value="HISTIDINOL-PHOSPHATE AMINOTRANSFERASE-RELATED"/>
    <property type="match status" value="1"/>
</dbReference>
<dbReference type="Pfam" id="PF00155">
    <property type="entry name" value="Aminotran_1_2"/>
    <property type="match status" value="1"/>
</dbReference>
<feature type="domain" description="Aminotransferase class I/classII large" evidence="4">
    <location>
        <begin position="19"/>
        <end position="337"/>
    </location>
</feature>
<accession>A0A078RZP2</accession>
<dbReference type="GO" id="GO:0008483">
    <property type="term" value="F:transaminase activity"/>
    <property type="evidence" value="ECO:0007669"/>
    <property type="project" value="UniProtKB-KW"/>
</dbReference>
<dbReference type="Proteomes" id="UP000028013">
    <property type="component" value="Unassembled WGS sequence"/>
</dbReference>
<evidence type="ECO:0000256" key="2">
    <source>
        <dbReference type="ARBA" id="ARBA00022898"/>
    </source>
</evidence>
<dbReference type="CDD" id="cd00609">
    <property type="entry name" value="AAT_like"/>
    <property type="match status" value="1"/>
</dbReference>
<keyword evidence="2" id="KW-0663">Pyridoxal phosphate</keyword>
<dbReference type="PROSITE" id="PS00105">
    <property type="entry name" value="AA_TRANSFER_CLASS_1"/>
    <property type="match status" value="1"/>
</dbReference>
<dbReference type="InterPro" id="IPR015421">
    <property type="entry name" value="PyrdxlP-dep_Trfase_major"/>
</dbReference>
<dbReference type="InterPro" id="IPR015422">
    <property type="entry name" value="PyrdxlP-dep_Trfase_small"/>
</dbReference>
<keyword evidence="3 5" id="KW-0808">Transferase</keyword>
<proteinExistence type="inferred from homology"/>
<dbReference type="GO" id="GO:0030170">
    <property type="term" value="F:pyridoxal phosphate binding"/>
    <property type="evidence" value="ECO:0007669"/>
    <property type="project" value="InterPro"/>
</dbReference>
<sequence length="344" mass="38595">MIEGHGDDSYKYGRPITANFSSNVYSRVDLSALKAHLCARIDGIGNYPEPEPYTFEACLARCHRLPAEAVCVTNGATEAIYLTAQTFRGTNTAIVQPTFSEYADACRMHGHRVTSLYRLPAESEGYRLPEEVRMLWLCNPNNPTGTVVEKEYLATLISHNPQVCFVIDQSYEFFTLRPLFSAAEAAEFPNVLLLHSMTKRYAVPGLRLGYVTGAPHLLHRLRTNRMPWSVNQLAIEAGLHLLEHDVPNPLDVASYLQEAARLRSALEALGGLEVWATETHFMLVCLRMGRASALKDYLAGEHGILIRDASNFDGLNEHFFRIAAQSREENDRLVKAIGQWLEEE</sequence>
<dbReference type="InterPro" id="IPR015424">
    <property type="entry name" value="PyrdxlP-dep_Trfase"/>
</dbReference>
<evidence type="ECO:0000256" key="1">
    <source>
        <dbReference type="ARBA" id="ARBA00001933"/>
    </source>
</evidence>
<comment type="caution">
    <text evidence="5">The sequence shown here is derived from an EMBL/GenBank/DDBJ whole genome shotgun (WGS) entry which is preliminary data.</text>
</comment>
<dbReference type="PANTHER" id="PTHR42885:SF1">
    <property type="entry name" value="THREONINE-PHOSPHATE DECARBOXYLASE"/>
    <property type="match status" value="1"/>
</dbReference>
<organism evidence="5 6">
    <name type="scientific">Bacteroides uniformis str. 3978 T3 ii</name>
    <dbReference type="NCBI Taxonomy" id="1339349"/>
    <lineage>
        <taxon>Bacteria</taxon>
        <taxon>Pseudomonadati</taxon>
        <taxon>Bacteroidota</taxon>
        <taxon>Bacteroidia</taxon>
        <taxon>Bacteroidales</taxon>
        <taxon>Bacteroidaceae</taxon>
        <taxon>Bacteroides</taxon>
    </lineage>
</organism>
<gene>
    <name evidence="5" type="ORF">M094_2203</name>
</gene>
<dbReference type="EC" id="2.6.1.-" evidence="3"/>
<comment type="similarity">
    <text evidence="3">Belongs to the class-I pyridoxal-phosphate-dependent aminotransferase family.</text>
</comment>
<dbReference type="Gene3D" id="3.40.640.10">
    <property type="entry name" value="Type I PLP-dependent aspartate aminotransferase-like (Major domain)"/>
    <property type="match status" value="1"/>
</dbReference>
<dbReference type="AlphaFoldDB" id="A0A078RZP2"/>
<dbReference type="InterPro" id="IPR004839">
    <property type="entry name" value="Aminotransferase_I/II_large"/>
</dbReference>
<comment type="cofactor">
    <cofactor evidence="1 3">
        <name>pyridoxal 5'-phosphate</name>
        <dbReference type="ChEBI" id="CHEBI:597326"/>
    </cofactor>
</comment>
<dbReference type="PATRIC" id="fig|1339349.3.peg.3325"/>
<dbReference type="Gene3D" id="3.90.1150.10">
    <property type="entry name" value="Aspartate Aminotransferase, domain 1"/>
    <property type="match status" value="1"/>
</dbReference>
<dbReference type="InterPro" id="IPR004838">
    <property type="entry name" value="NHTrfase_class1_PyrdxlP-BS"/>
</dbReference>